<evidence type="ECO:0000313" key="1">
    <source>
        <dbReference type="EMBL" id="RJE16719.1"/>
    </source>
</evidence>
<comment type="caution">
    <text evidence="1">The sequence shown here is derived from an EMBL/GenBank/DDBJ whole genome shotgun (WGS) entry which is preliminary data.</text>
</comment>
<dbReference type="Proteomes" id="UP000266188">
    <property type="component" value="Unassembled WGS sequence"/>
</dbReference>
<evidence type="ECO:0000313" key="2">
    <source>
        <dbReference type="Proteomes" id="UP000266188"/>
    </source>
</evidence>
<dbReference type="AlphaFoldDB" id="A0A3A2Z0T7"/>
<keyword evidence="2" id="KW-1185">Reference proteome</keyword>
<protein>
    <submittedName>
        <fullName evidence="1">Uncharacterized protein</fullName>
    </submittedName>
</protein>
<sequence>MMRMQYLRGLNLPRVFLGDMALRFARDLIELGVEVHLAHRQALRHCYQTSYIYMYRKTL</sequence>
<gene>
    <name evidence="1" type="ORF">PHISCL_10944</name>
</gene>
<accession>A0A3A2Z0T7</accession>
<proteinExistence type="predicted"/>
<organism evidence="1 2">
    <name type="scientific">Aspergillus sclerotialis</name>
    <dbReference type="NCBI Taxonomy" id="2070753"/>
    <lineage>
        <taxon>Eukaryota</taxon>
        <taxon>Fungi</taxon>
        <taxon>Dikarya</taxon>
        <taxon>Ascomycota</taxon>
        <taxon>Pezizomycotina</taxon>
        <taxon>Eurotiomycetes</taxon>
        <taxon>Eurotiomycetidae</taxon>
        <taxon>Eurotiales</taxon>
        <taxon>Aspergillaceae</taxon>
        <taxon>Aspergillus</taxon>
        <taxon>Aspergillus subgen. Polypaecilum</taxon>
    </lineage>
</organism>
<dbReference type="EMBL" id="MVGC01003059">
    <property type="protein sequence ID" value="RJE16719.1"/>
    <property type="molecule type" value="Genomic_DNA"/>
</dbReference>
<reference evidence="2" key="1">
    <citation type="submission" date="2017-02" db="EMBL/GenBank/DDBJ databases">
        <authorList>
            <person name="Tafer H."/>
            <person name="Lopandic K."/>
        </authorList>
    </citation>
    <scope>NUCLEOTIDE SEQUENCE [LARGE SCALE GENOMIC DNA]</scope>
    <source>
        <strain evidence="2">CBS 366.77</strain>
    </source>
</reference>
<name>A0A3A2Z0T7_9EURO</name>